<dbReference type="EMBL" id="BAAAUW010000024">
    <property type="protein sequence ID" value="GAA3270033.1"/>
    <property type="molecule type" value="Genomic_DNA"/>
</dbReference>
<organism evidence="2 3">
    <name type="scientific">Streptomyces labedae</name>
    <dbReference type="NCBI Taxonomy" id="285569"/>
    <lineage>
        <taxon>Bacteria</taxon>
        <taxon>Bacillati</taxon>
        <taxon>Actinomycetota</taxon>
        <taxon>Actinomycetes</taxon>
        <taxon>Kitasatosporales</taxon>
        <taxon>Streptomycetaceae</taxon>
        <taxon>Streptomyces</taxon>
    </lineage>
</organism>
<evidence type="ECO:0000313" key="2">
    <source>
        <dbReference type="EMBL" id="GAA3270033.1"/>
    </source>
</evidence>
<accession>A0ABP6R371</accession>
<reference evidence="3" key="1">
    <citation type="journal article" date="2019" name="Int. J. Syst. Evol. Microbiol.">
        <title>The Global Catalogue of Microorganisms (GCM) 10K type strain sequencing project: providing services to taxonomists for standard genome sequencing and annotation.</title>
        <authorList>
            <consortium name="The Broad Institute Genomics Platform"/>
            <consortium name="The Broad Institute Genome Sequencing Center for Infectious Disease"/>
            <person name="Wu L."/>
            <person name="Ma J."/>
        </authorList>
    </citation>
    <scope>NUCLEOTIDE SEQUENCE [LARGE SCALE GENOMIC DNA]</scope>
    <source>
        <strain evidence="3">JCM 9381</strain>
    </source>
</reference>
<feature type="compositionally biased region" description="Low complexity" evidence="1">
    <location>
        <begin position="47"/>
        <end position="60"/>
    </location>
</feature>
<evidence type="ECO:0000256" key="1">
    <source>
        <dbReference type="SAM" id="MobiDB-lite"/>
    </source>
</evidence>
<dbReference type="Proteomes" id="UP001500728">
    <property type="component" value="Unassembled WGS sequence"/>
</dbReference>
<name>A0ABP6R371_9ACTN</name>
<proteinExistence type="predicted"/>
<protein>
    <submittedName>
        <fullName evidence="2">Uncharacterized protein</fullName>
    </submittedName>
</protein>
<comment type="caution">
    <text evidence="2">The sequence shown here is derived from an EMBL/GenBank/DDBJ whole genome shotgun (WGS) entry which is preliminary data.</text>
</comment>
<evidence type="ECO:0000313" key="3">
    <source>
        <dbReference type="Proteomes" id="UP001500728"/>
    </source>
</evidence>
<feature type="region of interest" description="Disordered" evidence="1">
    <location>
        <begin position="1"/>
        <end position="90"/>
    </location>
</feature>
<keyword evidence="3" id="KW-1185">Reference proteome</keyword>
<gene>
    <name evidence="2" type="ORF">GCM10010469_45700</name>
</gene>
<feature type="compositionally biased region" description="Basic and acidic residues" evidence="1">
    <location>
        <begin position="81"/>
        <end position="90"/>
    </location>
</feature>
<sequence length="90" mass="8839">MSGAKLPATSTAGTSGPRPVPSARTAGSTAAAWLSVKGNGTPRSGDRPGVPGRVGRKAAGAGAGGPQYSADRGAAVGRPVNRLDEKMVNR</sequence>